<dbReference type="Proteomes" id="UP000288587">
    <property type="component" value="Unassembled WGS sequence"/>
</dbReference>
<proteinExistence type="predicted"/>
<keyword evidence="4" id="KW-1185">Reference proteome</keyword>
<evidence type="ECO:0000256" key="1">
    <source>
        <dbReference type="SAM" id="MobiDB-lite"/>
    </source>
</evidence>
<protein>
    <submittedName>
        <fullName evidence="3">PilZ domain-containing protein</fullName>
    </submittedName>
</protein>
<sequence length="143" mass="15448">MGRSAGAPRPPPPAQNGACSRESHKSMESIALREQRAHDRRPLRTQVELLLPGRPPLPMRTTDISLSGIGLLASANPPMGLRVGLRLRLPNPLSPSGPPTVFELQAVVRHSVFSRSEGAYRIGMQFQQPSDKLLVAIGNYIAG</sequence>
<dbReference type="Gene3D" id="2.40.10.220">
    <property type="entry name" value="predicted glycosyltransferase like domains"/>
    <property type="match status" value="1"/>
</dbReference>
<evidence type="ECO:0000313" key="3">
    <source>
        <dbReference type="EMBL" id="RVT83817.1"/>
    </source>
</evidence>
<evidence type="ECO:0000313" key="4">
    <source>
        <dbReference type="Proteomes" id="UP000288587"/>
    </source>
</evidence>
<accession>A0A3S2XSU1</accession>
<dbReference type="AlphaFoldDB" id="A0A3S2XSU1"/>
<organism evidence="3 4">
    <name type="scientific">Inhella crocodyli</name>
    <dbReference type="NCBI Taxonomy" id="2499851"/>
    <lineage>
        <taxon>Bacteria</taxon>
        <taxon>Pseudomonadati</taxon>
        <taxon>Pseudomonadota</taxon>
        <taxon>Betaproteobacteria</taxon>
        <taxon>Burkholderiales</taxon>
        <taxon>Sphaerotilaceae</taxon>
        <taxon>Inhella</taxon>
    </lineage>
</organism>
<dbReference type="Pfam" id="PF07238">
    <property type="entry name" value="PilZ"/>
    <property type="match status" value="1"/>
</dbReference>
<evidence type="ECO:0000259" key="2">
    <source>
        <dbReference type="Pfam" id="PF07238"/>
    </source>
</evidence>
<feature type="region of interest" description="Disordered" evidence="1">
    <location>
        <begin position="1"/>
        <end position="28"/>
    </location>
</feature>
<dbReference type="SUPFAM" id="SSF141371">
    <property type="entry name" value="PilZ domain-like"/>
    <property type="match status" value="1"/>
</dbReference>
<name>A0A3S2XSU1_9BURK</name>
<reference evidence="3 4" key="1">
    <citation type="submission" date="2019-01" db="EMBL/GenBank/DDBJ databases">
        <authorList>
            <person name="Chen W.-M."/>
        </authorList>
    </citation>
    <scope>NUCLEOTIDE SEQUENCE [LARGE SCALE GENOMIC DNA]</scope>
    <source>
        <strain evidence="3 4">CCP-18</strain>
    </source>
</reference>
<dbReference type="InterPro" id="IPR009875">
    <property type="entry name" value="PilZ_domain"/>
</dbReference>
<gene>
    <name evidence="3" type="ORF">EOD73_14730</name>
</gene>
<dbReference type="GO" id="GO:0035438">
    <property type="term" value="F:cyclic-di-GMP binding"/>
    <property type="evidence" value="ECO:0007669"/>
    <property type="project" value="InterPro"/>
</dbReference>
<feature type="domain" description="PilZ" evidence="2">
    <location>
        <begin position="34"/>
        <end position="142"/>
    </location>
</feature>
<dbReference type="EMBL" id="SACM01000004">
    <property type="protein sequence ID" value="RVT83817.1"/>
    <property type="molecule type" value="Genomic_DNA"/>
</dbReference>
<comment type="caution">
    <text evidence="3">The sequence shown here is derived from an EMBL/GenBank/DDBJ whole genome shotgun (WGS) entry which is preliminary data.</text>
</comment>